<evidence type="ECO:0000256" key="5">
    <source>
        <dbReference type="ARBA" id="ARBA00001954"/>
    </source>
</evidence>
<evidence type="ECO:0000313" key="15">
    <source>
        <dbReference type="EMBL" id="SHH69790.1"/>
    </source>
</evidence>
<evidence type="ECO:0000256" key="14">
    <source>
        <dbReference type="PIRSR" id="PIRSR001461-3"/>
    </source>
</evidence>
<evidence type="ECO:0000256" key="4">
    <source>
        <dbReference type="ARBA" id="ARBA00001947"/>
    </source>
</evidence>
<comment type="cofactor">
    <cofactor evidence="10 13">
        <name>a divalent metal cation</name>
        <dbReference type="ChEBI" id="CHEBI:60240"/>
    </cofactor>
    <text evidence="10 13">Binds 1 divalent metal cation per subunit.</text>
</comment>
<evidence type="ECO:0000313" key="16">
    <source>
        <dbReference type="Proteomes" id="UP000184278"/>
    </source>
</evidence>
<comment type="cofactor">
    <cofactor evidence="2">
        <name>Mn(2+)</name>
        <dbReference type="ChEBI" id="CHEBI:29035"/>
    </cofactor>
</comment>
<protein>
    <recommendedName>
        <fullName evidence="7 10">Ribulose-phosphate 3-epimerase</fullName>
        <ecNumber evidence="7 10">5.1.3.1</ecNumber>
    </recommendedName>
</protein>
<keyword evidence="8 10" id="KW-0479">Metal-binding</keyword>
<evidence type="ECO:0000256" key="3">
    <source>
        <dbReference type="ARBA" id="ARBA00001941"/>
    </source>
</evidence>
<keyword evidence="9 10" id="KW-0413">Isomerase</keyword>
<evidence type="ECO:0000256" key="6">
    <source>
        <dbReference type="ARBA" id="ARBA00009541"/>
    </source>
</evidence>
<dbReference type="AlphaFoldDB" id="A0A1M5V3P3"/>
<comment type="cofactor">
    <cofactor evidence="3">
        <name>Co(2+)</name>
        <dbReference type="ChEBI" id="CHEBI:48828"/>
    </cofactor>
</comment>
<dbReference type="NCBIfam" id="NF004076">
    <property type="entry name" value="PRK05581.1-4"/>
    <property type="match status" value="1"/>
</dbReference>
<feature type="binding site" evidence="10 14">
    <location>
        <begin position="198"/>
        <end position="199"/>
    </location>
    <ligand>
        <name>substrate</name>
    </ligand>
</feature>
<feature type="binding site" evidence="10 14">
    <location>
        <position position="66"/>
    </location>
    <ligand>
        <name>substrate</name>
    </ligand>
</feature>
<feature type="active site" description="Proton acceptor" evidence="10 12">
    <location>
        <position position="35"/>
    </location>
</feature>
<dbReference type="InterPro" id="IPR026019">
    <property type="entry name" value="Ribul_P_3_epim"/>
</dbReference>
<dbReference type="Pfam" id="PF00834">
    <property type="entry name" value="Ribul_P_3_epim"/>
    <property type="match status" value="1"/>
</dbReference>
<dbReference type="HAMAP" id="MF_02227">
    <property type="entry name" value="RPE"/>
    <property type="match status" value="1"/>
</dbReference>
<feature type="binding site" evidence="10 13">
    <location>
        <position position="33"/>
    </location>
    <ligand>
        <name>a divalent metal cation</name>
        <dbReference type="ChEBI" id="CHEBI:60240"/>
    </ligand>
</feature>
<feature type="binding site" evidence="10 13">
    <location>
        <position position="176"/>
    </location>
    <ligand>
        <name>a divalent metal cation</name>
        <dbReference type="ChEBI" id="CHEBI:60240"/>
    </ligand>
</feature>
<dbReference type="InterPro" id="IPR013785">
    <property type="entry name" value="Aldolase_TIM"/>
</dbReference>
<dbReference type="Proteomes" id="UP000184278">
    <property type="component" value="Unassembled WGS sequence"/>
</dbReference>
<evidence type="ECO:0000256" key="9">
    <source>
        <dbReference type="ARBA" id="ARBA00023235"/>
    </source>
</evidence>
<dbReference type="FunFam" id="3.20.20.70:FF:000004">
    <property type="entry name" value="Ribulose-phosphate 3-epimerase"/>
    <property type="match status" value="1"/>
</dbReference>
<dbReference type="EC" id="5.1.3.1" evidence="7 10"/>
<feature type="binding site" evidence="10 14">
    <location>
        <position position="8"/>
    </location>
    <ligand>
        <name>substrate</name>
    </ligand>
</feature>
<dbReference type="GO" id="GO:0019323">
    <property type="term" value="P:pentose catabolic process"/>
    <property type="evidence" value="ECO:0007669"/>
    <property type="project" value="UniProtKB-UniRule"/>
</dbReference>
<dbReference type="PIRSF" id="PIRSF001461">
    <property type="entry name" value="RPE"/>
    <property type="match status" value="1"/>
</dbReference>
<keyword evidence="13" id="KW-0464">Manganese</keyword>
<dbReference type="InterPro" id="IPR011060">
    <property type="entry name" value="RibuloseP-bd_barrel"/>
</dbReference>
<dbReference type="GeneID" id="89511636"/>
<dbReference type="GO" id="GO:0006098">
    <property type="term" value="P:pentose-phosphate shunt"/>
    <property type="evidence" value="ECO:0007669"/>
    <property type="project" value="UniProtKB-UniRule"/>
</dbReference>
<accession>A0A1M5V3P3</accession>
<feature type="binding site" evidence="10">
    <location>
        <begin position="176"/>
        <end position="178"/>
    </location>
    <ligand>
        <name>substrate</name>
    </ligand>
</feature>
<evidence type="ECO:0000256" key="7">
    <source>
        <dbReference type="ARBA" id="ARBA00013188"/>
    </source>
</evidence>
<dbReference type="InterPro" id="IPR000056">
    <property type="entry name" value="Ribul_P_3_epim-like"/>
</dbReference>
<comment type="function">
    <text evidence="10">Catalyzes the reversible epimerization of D-ribulose 5-phosphate to D-xylulose 5-phosphate.</text>
</comment>
<reference evidence="16" key="1">
    <citation type="submission" date="2016-11" db="EMBL/GenBank/DDBJ databases">
        <authorList>
            <person name="Varghese N."/>
            <person name="Submissions S."/>
        </authorList>
    </citation>
    <scope>NUCLEOTIDE SEQUENCE [LARGE SCALE GENOMIC DNA]</scope>
    <source>
        <strain evidence="16">DSM 3071</strain>
    </source>
</reference>
<dbReference type="GO" id="GO:0046872">
    <property type="term" value="F:metal ion binding"/>
    <property type="evidence" value="ECO:0007669"/>
    <property type="project" value="UniProtKB-UniRule"/>
</dbReference>
<dbReference type="OrthoDB" id="1645589at2"/>
<dbReference type="NCBIfam" id="TIGR01163">
    <property type="entry name" value="rpe"/>
    <property type="match status" value="1"/>
</dbReference>
<feature type="binding site" evidence="10 14">
    <location>
        <begin position="142"/>
        <end position="145"/>
    </location>
    <ligand>
        <name>substrate</name>
    </ligand>
</feature>
<dbReference type="SUPFAM" id="SSF51366">
    <property type="entry name" value="Ribulose-phoshate binding barrel"/>
    <property type="match status" value="1"/>
</dbReference>
<keyword evidence="13" id="KW-0862">Zinc</keyword>
<evidence type="ECO:0000256" key="10">
    <source>
        <dbReference type="HAMAP-Rule" id="MF_02227"/>
    </source>
</evidence>
<sequence length="218" mass="23542">MNNILAPSILSADFKNLGKQIADCKTAGAQYLHIDIMDGVFVPSISFGLPVIKSIRDATDAVFDVHLMITNPIRYIKEFAAVGADIITFHQEAAPDPWAVIELIHSYGKKAGISIKPGTPIDVLEPYLKNVDMILIMSVEPGFGGQNYIPSSTDKIRDLRNHLNTLGLRDLDIEVDGGIKSDNVEMVVGAGANVIVAGSAIFNGNVQANIKDFLGKMH</sequence>
<feature type="binding site" evidence="14">
    <location>
        <position position="178"/>
    </location>
    <ligand>
        <name>substrate</name>
    </ligand>
</feature>
<comment type="cofactor">
    <cofactor evidence="4">
        <name>Zn(2+)</name>
        <dbReference type="ChEBI" id="CHEBI:29105"/>
    </cofactor>
</comment>
<dbReference type="RefSeq" id="WP_073385776.1">
    <property type="nucleotide sequence ID" value="NZ_FQXK01000006.1"/>
</dbReference>
<feature type="binding site" evidence="10 13">
    <location>
        <position position="35"/>
    </location>
    <ligand>
        <name>a divalent metal cation</name>
        <dbReference type="ChEBI" id="CHEBI:60240"/>
    </ligand>
</feature>
<evidence type="ECO:0000256" key="13">
    <source>
        <dbReference type="PIRSR" id="PIRSR001461-2"/>
    </source>
</evidence>
<comment type="cofactor">
    <cofactor evidence="5">
        <name>Fe(2+)</name>
        <dbReference type="ChEBI" id="CHEBI:29033"/>
    </cofactor>
</comment>
<dbReference type="EMBL" id="FQXK01000006">
    <property type="protein sequence ID" value="SHH69790.1"/>
    <property type="molecule type" value="Genomic_DNA"/>
</dbReference>
<gene>
    <name evidence="10" type="primary">rpe</name>
    <name evidence="15" type="ORF">SAMN02745229_00853</name>
</gene>
<keyword evidence="10 11" id="KW-0119">Carbohydrate metabolism</keyword>
<evidence type="ECO:0000256" key="2">
    <source>
        <dbReference type="ARBA" id="ARBA00001936"/>
    </source>
</evidence>
<feature type="active site" description="Proton donor" evidence="10 12">
    <location>
        <position position="176"/>
    </location>
</feature>
<evidence type="ECO:0000256" key="8">
    <source>
        <dbReference type="ARBA" id="ARBA00022723"/>
    </source>
</evidence>
<feature type="binding site" evidence="10 13">
    <location>
        <position position="66"/>
    </location>
    <ligand>
        <name>a divalent metal cation</name>
        <dbReference type="ChEBI" id="CHEBI:60240"/>
    </ligand>
</feature>
<dbReference type="Gene3D" id="3.20.20.70">
    <property type="entry name" value="Aldolase class I"/>
    <property type="match status" value="1"/>
</dbReference>
<comment type="similarity">
    <text evidence="6 10 11">Belongs to the ribulose-phosphate 3-epimerase family.</text>
</comment>
<keyword evidence="13" id="KW-0170">Cobalt</keyword>
<dbReference type="PANTHER" id="PTHR11749">
    <property type="entry name" value="RIBULOSE-5-PHOSPHATE-3-EPIMERASE"/>
    <property type="match status" value="1"/>
</dbReference>
<comment type="pathway">
    <text evidence="10">Carbohydrate degradation.</text>
</comment>
<keyword evidence="16" id="KW-1185">Reference proteome</keyword>
<dbReference type="STRING" id="1121131.SAMN02745229_00853"/>
<proteinExistence type="inferred from homology"/>
<organism evidence="15 16">
    <name type="scientific">Butyrivibrio fibrisolvens DSM 3071</name>
    <dbReference type="NCBI Taxonomy" id="1121131"/>
    <lineage>
        <taxon>Bacteria</taxon>
        <taxon>Bacillati</taxon>
        <taxon>Bacillota</taxon>
        <taxon>Clostridia</taxon>
        <taxon>Lachnospirales</taxon>
        <taxon>Lachnospiraceae</taxon>
        <taxon>Butyrivibrio</taxon>
    </lineage>
</organism>
<evidence type="ECO:0000256" key="1">
    <source>
        <dbReference type="ARBA" id="ARBA00001782"/>
    </source>
</evidence>
<evidence type="ECO:0000256" key="12">
    <source>
        <dbReference type="PIRSR" id="PIRSR001461-1"/>
    </source>
</evidence>
<evidence type="ECO:0000256" key="11">
    <source>
        <dbReference type="PIRNR" id="PIRNR001461"/>
    </source>
</evidence>
<comment type="catalytic activity">
    <reaction evidence="1 10 11">
        <text>D-ribulose 5-phosphate = D-xylulose 5-phosphate</text>
        <dbReference type="Rhea" id="RHEA:13677"/>
        <dbReference type="ChEBI" id="CHEBI:57737"/>
        <dbReference type="ChEBI" id="CHEBI:58121"/>
        <dbReference type="EC" id="5.1.3.1"/>
    </reaction>
</comment>
<dbReference type="CDD" id="cd00429">
    <property type="entry name" value="RPE"/>
    <property type="match status" value="1"/>
</dbReference>
<dbReference type="GO" id="GO:0004750">
    <property type="term" value="F:D-ribulose-phosphate 3-epimerase activity"/>
    <property type="evidence" value="ECO:0007669"/>
    <property type="project" value="UniProtKB-UniRule"/>
</dbReference>
<name>A0A1M5V3P3_BUTFI</name>
<dbReference type="GO" id="GO:0005737">
    <property type="term" value="C:cytoplasm"/>
    <property type="evidence" value="ECO:0007669"/>
    <property type="project" value="UniProtKB-ARBA"/>
</dbReference>